<keyword evidence="7 9" id="KW-1133">Transmembrane helix</keyword>
<dbReference type="PANTHER" id="PTHR43394">
    <property type="entry name" value="ATP-DEPENDENT PERMEASE MDL1, MITOCHONDRIAL"/>
    <property type="match status" value="1"/>
</dbReference>
<dbReference type="SUPFAM" id="SSF52540">
    <property type="entry name" value="P-loop containing nucleoside triphosphate hydrolases"/>
    <property type="match status" value="1"/>
</dbReference>
<comment type="subcellular location">
    <subcellularLocation>
        <location evidence="1">Cell membrane</location>
        <topology evidence="1">Multi-pass membrane protein</topology>
    </subcellularLocation>
</comment>
<dbReference type="GO" id="GO:0015421">
    <property type="term" value="F:ABC-type oligopeptide transporter activity"/>
    <property type="evidence" value="ECO:0007669"/>
    <property type="project" value="TreeGrafter"/>
</dbReference>
<feature type="transmembrane region" description="Helical" evidence="9">
    <location>
        <begin position="130"/>
        <end position="155"/>
    </location>
</feature>
<feature type="transmembrane region" description="Helical" evidence="9">
    <location>
        <begin position="270"/>
        <end position="297"/>
    </location>
</feature>
<feature type="transmembrane region" description="Helical" evidence="9">
    <location>
        <begin position="58"/>
        <end position="75"/>
    </location>
</feature>
<dbReference type="EMBL" id="UINC01003825">
    <property type="protein sequence ID" value="SVA09553.1"/>
    <property type="molecule type" value="Genomic_DNA"/>
</dbReference>
<dbReference type="InterPro" id="IPR003439">
    <property type="entry name" value="ABC_transporter-like_ATP-bd"/>
</dbReference>
<dbReference type="Pfam" id="PF00664">
    <property type="entry name" value="ABC_membrane"/>
    <property type="match status" value="1"/>
</dbReference>
<evidence type="ECO:0000259" key="11">
    <source>
        <dbReference type="PROSITE" id="PS50929"/>
    </source>
</evidence>
<keyword evidence="2" id="KW-0813">Transport</keyword>
<dbReference type="PANTHER" id="PTHR43394:SF1">
    <property type="entry name" value="ATP-BINDING CASSETTE SUB-FAMILY B MEMBER 10, MITOCHONDRIAL"/>
    <property type="match status" value="1"/>
</dbReference>
<evidence type="ECO:0000256" key="8">
    <source>
        <dbReference type="ARBA" id="ARBA00023136"/>
    </source>
</evidence>
<dbReference type="GO" id="GO:0016887">
    <property type="term" value="F:ATP hydrolysis activity"/>
    <property type="evidence" value="ECO:0007669"/>
    <property type="project" value="InterPro"/>
</dbReference>
<feature type="transmembrane region" description="Helical" evidence="9">
    <location>
        <begin position="242"/>
        <end position="264"/>
    </location>
</feature>
<feature type="domain" description="ABC transmembrane type-1" evidence="11">
    <location>
        <begin position="24"/>
        <end position="302"/>
    </location>
</feature>
<keyword evidence="6" id="KW-0067">ATP-binding</keyword>
<evidence type="ECO:0000259" key="10">
    <source>
        <dbReference type="PROSITE" id="PS50893"/>
    </source>
</evidence>
<evidence type="ECO:0008006" key="13">
    <source>
        <dbReference type="Google" id="ProtNLM"/>
    </source>
</evidence>
<evidence type="ECO:0000256" key="5">
    <source>
        <dbReference type="ARBA" id="ARBA00022741"/>
    </source>
</evidence>
<evidence type="ECO:0000256" key="7">
    <source>
        <dbReference type="ARBA" id="ARBA00022989"/>
    </source>
</evidence>
<evidence type="ECO:0000256" key="4">
    <source>
        <dbReference type="ARBA" id="ARBA00022692"/>
    </source>
</evidence>
<dbReference type="Pfam" id="PF00005">
    <property type="entry name" value="ABC_tran"/>
    <property type="match status" value="1"/>
</dbReference>
<dbReference type="SMART" id="SM00382">
    <property type="entry name" value="AAA"/>
    <property type="match status" value="1"/>
</dbReference>
<feature type="domain" description="ABC transporter" evidence="10">
    <location>
        <begin position="327"/>
        <end position="565"/>
    </location>
</feature>
<dbReference type="Gene3D" id="3.40.50.300">
    <property type="entry name" value="P-loop containing nucleotide triphosphate hydrolases"/>
    <property type="match status" value="1"/>
</dbReference>
<dbReference type="AlphaFoldDB" id="A0A381T726"/>
<name>A0A381T726_9ZZZZ</name>
<dbReference type="InterPro" id="IPR036640">
    <property type="entry name" value="ABC1_TM_sf"/>
</dbReference>
<dbReference type="InterPro" id="IPR003593">
    <property type="entry name" value="AAA+_ATPase"/>
</dbReference>
<accession>A0A381T726</accession>
<dbReference type="PROSITE" id="PS50893">
    <property type="entry name" value="ABC_TRANSPORTER_2"/>
    <property type="match status" value="1"/>
</dbReference>
<keyword evidence="4 9" id="KW-0812">Transmembrane</keyword>
<organism evidence="12">
    <name type="scientific">marine metagenome</name>
    <dbReference type="NCBI Taxonomy" id="408172"/>
    <lineage>
        <taxon>unclassified sequences</taxon>
        <taxon>metagenomes</taxon>
        <taxon>ecological metagenomes</taxon>
    </lineage>
</organism>
<evidence type="ECO:0000313" key="12">
    <source>
        <dbReference type="EMBL" id="SVA09553.1"/>
    </source>
</evidence>
<evidence type="ECO:0000256" key="6">
    <source>
        <dbReference type="ARBA" id="ARBA00022840"/>
    </source>
</evidence>
<keyword evidence="5" id="KW-0547">Nucleotide-binding</keyword>
<dbReference type="CDD" id="cd18587">
    <property type="entry name" value="ABC_6TM_LapB_like"/>
    <property type="match status" value="1"/>
</dbReference>
<evidence type="ECO:0000256" key="3">
    <source>
        <dbReference type="ARBA" id="ARBA00022475"/>
    </source>
</evidence>
<evidence type="ECO:0000256" key="1">
    <source>
        <dbReference type="ARBA" id="ARBA00004651"/>
    </source>
</evidence>
<reference evidence="12" key="1">
    <citation type="submission" date="2018-05" db="EMBL/GenBank/DDBJ databases">
        <authorList>
            <person name="Lanie J.A."/>
            <person name="Ng W.-L."/>
            <person name="Kazmierczak K.M."/>
            <person name="Andrzejewski T.M."/>
            <person name="Davidsen T.M."/>
            <person name="Wayne K.J."/>
            <person name="Tettelin H."/>
            <person name="Glass J.I."/>
            <person name="Rusch D."/>
            <person name="Podicherti R."/>
            <person name="Tsui H.-C.T."/>
            <person name="Winkler M.E."/>
        </authorList>
    </citation>
    <scope>NUCLEOTIDE SEQUENCE</scope>
</reference>
<feature type="transmembrane region" description="Helical" evidence="9">
    <location>
        <begin position="161"/>
        <end position="181"/>
    </location>
</feature>
<feature type="transmembrane region" description="Helical" evidence="9">
    <location>
        <begin position="20"/>
        <end position="46"/>
    </location>
</feature>
<gene>
    <name evidence="12" type="ORF">METZ01_LOCUS62407</name>
</gene>
<dbReference type="FunFam" id="3.40.50.300:FF:000299">
    <property type="entry name" value="ABC transporter ATP-binding protein/permease"/>
    <property type="match status" value="1"/>
</dbReference>
<dbReference type="InterPro" id="IPR011527">
    <property type="entry name" value="ABC1_TM_dom"/>
</dbReference>
<sequence length="565" mass="61210">MTNHNKNHWFWSSVSNFKALFFRIGVAAVMVNLLSVGSSIFIMVVYDRVIPNAAFPSLYALTAGMLVVLIFDFILKNMRAWFIDLAAQQIDLTVGEDIYKRVLEAPLNEVSGSIGGLANTIRGFDQVREFFTSATLALVVDLPFVFLFVFVIYLISGPLAIIPFMAIPIVIGIGLLVQPFIAKHAEKAMEVGKNKHGLIIESLSGIETIKTIGSSDVFLSRYKDTVEGGAESGRMSKVFSQLATNSASSAQLLCLVFIVFYGTFLIDEGVVSMGAMVAAVLLSSRALAPLGLIANLFGRLNNTKTAYNELDQLMQKVDTGQADKLGIKVESLGQIVWSRIGFNYPNASVPSLVEINATINPGEKIAIMGRNGSGKTTLIKLCTGIIQPTQGVITFDKLAVNEIDSKTLHSKISVVLQDINLFAGTIRDNILMGRDGINDSILMQAIDCSGVNDFLTKIPGGLDAILMDRGQSLSAGQRQAIAIARALINQPEILLMDEPTAALDLNSEQAFVKKLKPLIEDSTLIAVTHRLPVLELVDRIIVLADGKIAIDGPKEDVLEKLKAKP</sequence>
<dbReference type="Gene3D" id="1.20.1560.10">
    <property type="entry name" value="ABC transporter type 1, transmembrane domain"/>
    <property type="match status" value="1"/>
</dbReference>
<keyword evidence="8 9" id="KW-0472">Membrane</keyword>
<dbReference type="GO" id="GO:0005886">
    <property type="term" value="C:plasma membrane"/>
    <property type="evidence" value="ECO:0007669"/>
    <property type="project" value="UniProtKB-SubCell"/>
</dbReference>
<dbReference type="InterPro" id="IPR027417">
    <property type="entry name" value="P-loop_NTPase"/>
</dbReference>
<dbReference type="SUPFAM" id="SSF90123">
    <property type="entry name" value="ABC transporter transmembrane region"/>
    <property type="match status" value="1"/>
</dbReference>
<dbReference type="PROSITE" id="PS50929">
    <property type="entry name" value="ABC_TM1F"/>
    <property type="match status" value="1"/>
</dbReference>
<keyword evidence="3" id="KW-1003">Cell membrane</keyword>
<proteinExistence type="predicted"/>
<dbReference type="InterPro" id="IPR017871">
    <property type="entry name" value="ABC_transporter-like_CS"/>
</dbReference>
<protein>
    <recommendedName>
        <fullName evidence="13">Type I secretion system permease/ATPase</fullName>
    </recommendedName>
</protein>
<evidence type="ECO:0000256" key="2">
    <source>
        <dbReference type="ARBA" id="ARBA00022448"/>
    </source>
</evidence>
<dbReference type="PROSITE" id="PS00211">
    <property type="entry name" value="ABC_TRANSPORTER_1"/>
    <property type="match status" value="1"/>
</dbReference>
<dbReference type="InterPro" id="IPR039421">
    <property type="entry name" value="Type_1_exporter"/>
</dbReference>
<dbReference type="GO" id="GO:0005524">
    <property type="term" value="F:ATP binding"/>
    <property type="evidence" value="ECO:0007669"/>
    <property type="project" value="UniProtKB-KW"/>
</dbReference>
<evidence type="ECO:0000256" key="9">
    <source>
        <dbReference type="SAM" id="Phobius"/>
    </source>
</evidence>